<feature type="domain" description="Putative auto-transporter adhesin head GIN" evidence="2">
    <location>
        <begin position="34"/>
        <end position="198"/>
    </location>
</feature>
<keyword evidence="4" id="KW-1185">Reference proteome</keyword>
<dbReference type="Pfam" id="PF10988">
    <property type="entry name" value="DUF2807"/>
    <property type="match status" value="1"/>
</dbReference>
<protein>
    <submittedName>
        <fullName evidence="3">Head GIN domain-containing protein</fullName>
    </submittedName>
</protein>
<dbReference type="InterPro" id="IPR021255">
    <property type="entry name" value="DUF2807"/>
</dbReference>
<evidence type="ECO:0000256" key="1">
    <source>
        <dbReference type="SAM" id="SignalP"/>
    </source>
</evidence>
<dbReference type="EMBL" id="JBHPON010000001">
    <property type="protein sequence ID" value="MFC6034200.1"/>
    <property type="molecule type" value="Genomic_DNA"/>
</dbReference>
<feature type="chain" id="PRO_5046911257" evidence="1">
    <location>
        <begin position="25"/>
        <end position="215"/>
    </location>
</feature>
<proteinExistence type="predicted"/>
<evidence type="ECO:0000313" key="3">
    <source>
        <dbReference type="EMBL" id="MFC6034200.1"/>
    </source>
</evidence>
<gene>
    <name evidence="3" type="ORF">ACFMB1_01520</name>
</gene>
<feature type="signal peptide" evidence="1">
    <location>
        <begin position="1"/>
        <end position="24"/>
    </location>
</feature>
<comment type="caution">
    <text evidence="3">The sequence shown here is derived from an EMBL/GenBank/DDBJ whole genome shotgun (WGS) entry which is preliminary data.</text>
</comment>
<dbReference type="RefSeq" id="WP_379880487.1">
    <property type="nucleotide sequence ID" value="NZ_JBHPON010000001.1"/>
</dbReference>
<accession>A0ABW1KSM6</accession>
<organism evidence="3 4">
    <name type="scientific">Hyphococcus aureus</name>
    <dbReference type="NCBI Taxonomy" id="2666033"/>
    <lineage>
        <taxon>Bacteria</taxon>
        <taxon>Pseudomonadati</taxon>
        <taxon>Pseudomonadota</taxon>
        <taxon>Alphaproteobacteria</taxon>
        <taxon>Parvularculales</taxon>
        <taxon>Parvularculaceae</taxon>
        <taxon>Hyphococcus</taxon>
    </lineage>
</organism>
<reference evidence="3 4" key="1">
    <citation type="submission" date="2024-09" db="EMBL/GenBank/DDBJ databases">
        <authorList>
            <person name="Zhang Z.-H."/>
        </authorList>
    </citation>
    <scope>NUCLEOTIDE SEQUENCE [LARGE SCALE GENOMIC DNA]</scope>
    <source>
        <strain evidence="3 4">HHTR114</strain>
    </source>
</reference>
<name>A0ABW1KSM6_9PROT</name>
<evidence type="ECO:0000259" key="2">
    <source>
        <dbReference type="Pfam" id="PF10988"/>
    </source>
</evidence>
<keyword evidence="1" id="KW-0732">Signal</keyword>
<dbReference type="Gene3D" id="2.160.20.120">
    <property type="match status" value="1"/>
</dbReference>
<dbReference type="Proteomes" id="UP001596116">
    <property type="component" value="Unassembled WGS sequence"/>
</dbReference>
<sequence>MSKPVTFIMAASAAALSALAFAHAETQTYDFSGFSVIDASAGVDVEVRVGGAYSVRAEGEPEALERLRIERDGDVLEIGRVRDRSFFSPGRKWKVVVYVNMPELNGVDASSGSDVTATGIDAGEFSASVSSGADASLRGTCATIKADGSSGADLNAEGLQCENAVADVSSGADLTLYASESLVADASSGGDITVYGAPKNTNIDKSSGGDVHIRD</sequence>
<evidence type="ECO:0000313" key="4">
    <source>
        <dbReference type="Proteomes" id="UP001596116"/>
    </source>
</evidence>